<dbReference type="EMBL" id="CP006911">
    <property type="protein sequence ID" value="ALE02799.1"/>
    <property type="molecule type" value="Genomic_DNA"/>
</dbReference>
<dbReference type="STRING" id="1125411.W908_08305"/>
<protein>
    <submittedName>
        <fullName evidence="3">Uncharacterized protein</fullName>
    </submittedName>
</protein>
<keyword evidence="2" id="KW-0812">Transmembrane</keyword>
<name>A0A0M4M1Y9_9GAMM</name>
<dbReference type="AlphaFoldDB" id="A0A0M4M1Y9"/>
<feature type="transmembrane region" description="Helical" evidence="2">
    <location>
        <begin position="34"/>
        <end position="50"/>
    </location>
</feature>
<reference evidence="3 4" key="1">
    <citation type="journal article" date="2015" name="Genome Announc.">
        <title>Genome Sequence of 'Candidatus Thioglobus singularis' Strain PS1, a Mixotroph from the SUP05 Clade of Marine Gammaproteobacteria.</title>
        <authorList>
            <person name="Marshall K.T."/>
            <person name="Morris R.M."/>
        </authorList>
    </citation>
    <scope>NUCLEOTIDE SEQUENCE [LARGE SCALE GENOMIC DNA]</scope>
    <source>
        <strain evidence="3 4">PS1</strain>
    </source>
</reference>
<keyword evidence="2" id="KW-1133">Transmembrane helix</keyword>
<keyword evidence="1" id="KW-0175">Coiled coil</keyword>
<keyword evidence="2" id="KW-0472">Membrane</keyword>
<evidence type="ECO:0000256" key="2">
    <source>
        <dbReference type="SAM" id="Phobius"/>
    </source>
</evidence>
<feature type="coiled-coil region" evidence="1">
    <location>
        <begin position="5"/>
        <end position="32"/>
    </location>
</feature>
<gene>
    <name evidence="3" type="ORF">W908_08305</name>
</gene>
<keyword evidence="4" id="KW-1185">Reference proteome</keyword>
<proteinExistence type="predicted"/>
<evidence type="ECO:0000256" key="1">
    <source>
        <dbReference type="SAM" id="Coils"/>
    </source>
</evidence>
<dbReference type="Proteomes" id="UP000068905">
    <property type="component" value="Chromosome"/>
</dbReference>
<evidence type="ECO:0000313" key="3">
    <source>
        <dbReference type="EMBL" id="ALE02799.1"/>
    </source>
</evidence>
<organism evidence="3 4">
    <name type="scientific">Candidatus Pseudothioglobus singularis PS1</name>
    <dbReference type="NCBI Taxonomy" id="1125411"/>
    <lineage>
        <taxon>Bacteria</taxon>
        <taxon>Pseudomonadati</taxon>
        <taxon>Pseudomonadota</taxon>
        <taxon>Gammaproteobacteria</taxon>
        <taxon>Candidatus Pseudothioglobaceae</taxon>
        <taxon>Candidatus Pseudothioglobus</taxon>
    </lineage>
</organism>
<accession>A0A0M4M1Y9</accession>
<dbReference type="KEGG" id="tsn:W908_08305"/>
<sequence length="51" mass="6115">MTNEKNQLIEQLSRIDNNLEKLQKNSNRISDNMGLIWLILVGYIIYIEFFK</sequence>
<evidence type="ECO:0000313" key="4">
    <source>
        <dbReference type="Proteomes" id="UP000068905"/>
    </source>
</evidence>